<dbReference type="Proteomes" id="UP001597351">
    <property type="component" value="Unassembled WGS sequence"/>
</dbReference>
<evidence type="ECO:0008006" key="3">
    <source>
        <dbReference type="Google" id="ProtNLM"/>
    </source>
</evidence>
<keyword evidence="2" id="KW-1185">Reference proteome</keyword>
<gene>
    <name evidence="1" type="ORF">ACFSDE_02590</name>
</gene>
<name>A0ABW4TGA5_9ACTN</name>
<evidence type="ECO:0000313" key="2">
    <source>
        <dbReference type="Proteomes" id="UP001597351"/>
    </source>
</evidence>
<accession>A0ABW4TGA5</accession>
<dbReference type="RefSeq" id="WP_343915434.1">
    <property type="nucleotide sequence ID" value="NZ_BAAAJT010000002.1"/>
</dbReference>
<evidence type="ECO:0000313" key="1">
    <source>
        <dbReference type="EMBL" id="MFD1945665.1"/>
    </source>
</evidence>
<sequence>MVGLSSFLALVMGATLWLFMRDDPYVAPPPGPGAAAARPAEAAAALQELLRAMEANDPDAARTLAAADDSSTAQLLSALVENVHAIPLDDVDLRYIDELDGPDTSGRWSATVATTWRVADADDETLSADVRVDFASDGERVVIAGVGGAHGTTPVWMSGPLDVRRDGAVVVMAAAGVDRYATLARRAVVVVRRVLPGWDGSLVVEVPRRASGVDDALAVERGTFRNVAGVTAAADGSDGGGDAPVHVLLNPQQMRRLRAVGAQVVVSHEAVHVATNAPAKELPTWLSEGFADYVALRDVDLPVATTASQVIAQVRREGLPRELPGDQDFNEQSDSFGAAYEAAWLACRLLALRSGEKTLLQLYRRADGARDFGAVFQLVTGQRVVAFTREWGRFLADSAD</sequence>
<protein>
    <recommendedName>
        <fullName evidence="3">DUF1570 domain-containing protein</fullName>
    </recommendedName>
</protein>
<dbReference type="EMBL" id="JBHUGD010000001">
    <property type="protein sequence ID" value="MFD1945665.1"/>
    <property type="molecule type" value="Genomic_DNA"/>
</dbReference>
<comment type="caution">
    <text evidence="1">The sequence shown here is derived from an EMBL/GenBank/DDBJ whole genome shotgun (WGS) entry which is preliminary data.</text>
</comment>
<reference evidence="2" key="1">
    <citation type="journal article" date="2019" name="Int. J. Syst. Evol. Microbiol.">
        <title>The Global Catalogue of Microorganisms (GCM) 10K type strain sequencing project: providing services to taxonomists for standard genome sequencing and annotation.</title>
        <authorList>
            <consortium name="The Broad Institute Genomics Platform"/>
            <consortium name="The Broad Institute Genome Sequencing Center for Infectious Disease"/>
            <person name="Wu L."/>
            <person name="Ma J."/>
        </authorList>
    </citation>
    <scope>NUCLEOTIDE SEQUENCE [LARGE SCALE GENOMIC DNA]</scope>
    <source>
        <strain evidence="2">CGMCC 1.12477</strain>
    </source>
</reference>
<proteinExistence type="predicted"/>
<organism evidence="1 2">
    <name type="scientific">Nocardioides aestuarii</name>
    <dbReference type="NCBI Taxonomy" id="252231"/>
    <lineage>
        <taxon>Bacteria</taxon>
        <taxon>Bacillati</taxon>
        <taxon>Actinomycetota</taxon>
        <taxon>Actinomycetes</taxon>
        <taxon>Propionibacteriales</taxon>
        <taxon>Nocardioidaceae</taxon>
        <taxon>Nocardioides</taxon>
    </lineage>
</organism>